<accession>A0A8J8MHZ9</accession>
<dbReference type="InterPro" id="IPR017850">
    <property type="entry name" value="Alkaline_phosphatase_core_sf"/>
</dbReference>
<dbReference type="Proteomes" id="UP000683246">
    <property type="component" value="Chromosome"/>
</dbReference>
<gene>
    <name evidence="1" type="ORF">HZI73_06680</name>
</gene>
<evidence type="ECO:0000313" key="1">
    <source>
        <dbReference type="EMBL" id="QUI22005.1"/>
    </source>
</evidence>
<sequence length="430" mass="48783">MNKSLNPYLIVISIDALNALDFDYIKTLPTFKTFFDEGSYVRQLMSIYPSLTYPCHTTMITGMYPNRHGIVSNKIAQPSRYLHESWYWYYNYIKAPTLFDYAMKGGYTCGAIMWPAMAGAPITYNLPEIWPVKLENFIKVYLKNSTKNLFCSILKNFKPHLKIQPGVDNFSDNIANELIIRKQPHLLCIHFTELDLTRHQLGLYNDKNKAILRTMDGRLAKIIASTKQAGIYDKTTFMVLGDHGTSNYNNYICLNGLFKRKGWIKTNPNKKIIFWKAFANACGGSAHIYARPQNDTTFLSKVYQTLTGLCADPRNGIKCVYTNGETNDLYGLNNDFQFVLEAADGYAFRNNICNSLVVPISHFKRSNVADHGFLPSHQTMRTMLLAKGRGICSNIMIPRASLINIAPTIAKLLHLPMKNMAGTSLNKLLT</sequence>
<dbReference type="InterPro" id="IPR002591">
    <property type="entry name" value="Phosphodiest/P_Trfase"/>
</dbReference>
<dbReference type="PANTHER" id="PTHR10151:SF120">
    <property type="entry name" value="BIS(5'-ADENOSYL)-TRIPHOSPHATASE"/>
    <property type="match status" value="1"/>
</dbReference>
<dbReference type="EMBL" id="CP058649">
    <property type="protein sequence ID" value="QUI22005.1"/>
    <property type="molecule type" value="Genomic_DNA"/>
</dbReference>
<dbReference type="GO" id="GO:0016787">
    <property type="term" value="F:hydrolase activity"/>
    <property type="evidence" value="ECO:0007669"/>
    <property type="project" value="UniProtKB-ARBA"/>
</dbReference>
<keyword evidence="2" id="KW-1185">Reference proteome</keyword>
<dbReference type="KEGG" id="vpy:HZI73_06680"/>
<dbReference type="CDD" id="cd16018">
    <property type="entry name" value="Enpp"/>
    <property type="match status" value="1"/>
</dbReference>
<dbReference type="PANTHER" id="PTHR10151">
    <property type="entry name" value="ECTONUCLEOTIDE PYROPHOSPHATASE/PHOSPHODIESTERASE"/>
    <property type="match status" value="1"/>
</dbReference>
<proteinExistence type="predicted"/>
<reference evidence="1" key="1">
    <citation type="submission" date="2020-07" db="EMBL/GenBank/DDBJ databases">
        <title>Vallitalea pronyensis genome.</title>
        <authorList>
            <person name="Postec A."/>
        </authorList>
    </citation>
    <scope>NUCLEOTIDE SEQUENCE</scope>
    <source>
        <strain evidence="1">FatNI3</strain>
    </source>
</reference>
<dbReference type="Gene3D" id="3.40.720.10">
    <property type="entry name" value="Alkaline Phosphatase, subunit A"/>
    <property type="match status" value="1"/>
</dbReference>
<dbReference type="Pfam" id="PF01663">
    <property type="entry name" value="Phosphodiest"/>
    <property type="match status" value="1"/>
</dbReference>
<evidence type="ECO:0000313" key="2">
    <source>
        <dbReference type="Proteomes" id="UP000683246"/>
    </source>
</evidence>
<dbReference type="SUPFAM" id="SSF53649">
    <property type="entry name" value="Alkaline phosphatase-like"/>
    <property type="match status" value="1"/>
</dbReference>
<organism evidence="1 2">
    <name type="scientific">Vallitalea pronyensis</name>
    <dbReference type="NCBI Taxonomy" id="1348613"/>
    <lineage>
        <taxon>Bacteria</taxon>
        <taxon>Bacillati</taxon>
        <taxon>Bacillota</taxon>
        <taxon>Clostridia</taxon>
        <taxon>Lachnospirales</taxon>
        <taxon>Vallitaleaceae</taxon>
        <taxon>Vallitalea</taxon>
    </lineage>
</organism>
<protein>
    <submittedName>
        <fullName evidence="1">Alkaline phosphatase family protein</fullName>
    </submittedName>
</protein>
<name>A0A8J8MHZ9_9FIRM</name>
<dbReference type="RefSeq" id="WP_212697479.1">
    <property type="nucleotide sequence ID" value="NZ_CP058649.1"/>
</dbReference>
<dbReference type="AlphaFoldDB" id="A0A8J8MHZ9"/>